<reference evidence="2" key="1">
    <citation type="submission" date="2020-11" db="EMBL/GenBank/DDBJ databases">
        <authorList>
            <person name="Tran Van P."/>
        </authorList>
    </citation>
    <scope>NUCLEOTIDE SEQUENCE</scope>
</reference>
<protein>
    <submittedName>
        <fullName evidence="2">Uncharacterized protein</fullName>
    </submittedName>
</protein>
<proteinExistence type="predicted"/>
<dbReference type="EMBL" id="OB660735">
    <property type="protein sequence ID" value="CAD7226071.1"/>
    <property type="molecule type" value="Genomic_DNA"/>
</dbReference>
<evidence type="ECO:0000313" key="2">
    <source>
        <dbReference type="EMBL" id="CAD7226071.1"/>
    </source>
</evidence>
<accession>A0A7R8WBH8</accession>
<evidence type="ECO:0000256" key="1">
    <source>
        <dbReference type="SAM" id="MobiDB-lite"/>
    </source>
</evidence>
<feature type="region of interest" description="Disordered" evidence="1">
    <location>
        <begin position="347"/>
        <end position="370"/>
    </location>
</feature>
<gene>
    <name evidence="2" type="ORF">CTOB1V02_LOCUS3996</name>
</gene>
<sequence>MEVNATSVARVTAAVNTVAISSAEAERGFSTMNLVSSDLRSRLKTQTSLVGPELSLWDPLPFVKKWLRGSIELQKRRFVFSVDCAGDIRMTSVSDDEVALQASDLEDNEAFEEDLISGGDQTSAHSAHDPLGLEPFSNSNCDTDGIRPAATAIAAATYVGSNDTGTGDSSTSAHPTALKDWMNAQATAEVGPALHSDIAEFLTGIANKPPTRSFFLDLMKDYPSPANAPFLASPKTNPEILQKVTSRALKTLDNALSSAQQAGCCMAIANAQYISRLATEGQLQTSQQLEAITPLLDVKAVGEIKWLAEHASDFRPLHPNFNTVLSLRVHASLIAWGAHIDDQPHSYSARSSHLGEDTSPSVITSQQQTVSPENNFTGLRSFWDYICRHHETDIDLANLEVYNPFIRVFG</sequence>
<name>A0A7R8WBH8_9CRUS</name>
<dbReference type="AlphaFoldDB" id="A0A7R8WBH8"/>
<dbReference type="OrthoDB" id="6610782at2759"/>
<organism evidence="2">
    <name type="scientific">Cyprideis torosa</name>
    <dbReference type="NCBI Taxonomy" id="163714"/>
    <lineage>
        <taxon>Eukaryota</taxon>
        <taxon>Metazoa</taxon>
        <taxon>Ecdysozoa</taxon>
        <taxon>Arthropoda</taxon>
        <taxon>Crustacea</taxon>
        <taxon>Oligostraca</taxon>
        <taxon>Ostracoda</taxon>
        <taxon>Podocopa</taxon>
        <taxon>Podocopida</taxon>
        <taxon>Cytherocopina</taxon>
        <taxon>Cytheroidea</taxon>
        <taxon>Cytherideidae</taxon>
        <taxon>Cyprideis</taxon>
    </lineage>
</organism>
<feature type="compositionally biased region" description="Polar residues" evidence="1">
    <location>
        <begin position="358"/>
        <end position="370"/>
    </location>
</feature>